<accession>A0A9D4UJL3</accession>
<dbReference type="PANTHER" id="PTHR47871:SF2">
    <property type="entry name" value="OS03G0221300 PROTEIN"/>
    <property type="match status" value="1"/>
</dbReference>
<evidence type="ECO:0000313" key="3">
    <source>
        <dbReference type="Proteomes" id="UP000886520"/>
    </source>
</evidence>
<reference evidence="2" key="1">
    <citation type="submission" date="2021-01" db="EMBL/GenBank/DDBJ databases">
        <title>Adiantum capillus-veneris genome.</title>
        <authorList>
            <person name="Fang Y."/>
            <person name="Liao Q."/>
        </authorList>
    </citation>
    <scope>NUCLEOTIDE SEQUENCE</scope>
    <source>
        <strain evidence="2">H3</strain>
        <tissue evidence="2">Leaf</tissue>
    </source>
</reference>
<protein>
    <submittedName>
        <fullName evidence="2">Uncharacterized protein</fullName>
    </submittedName>
</protein>
<comment type="caution">
    <text evidence="2">The sequence shown here is derived from an EMBL/GenBank/DDBJ whole genome shotgun (WGS) entry which is preliminary data.</text>
</comment>
<proteinExistence type="predicted"/>
<dbReference type="Proteomes" id="UP000886520">
    <property type="component" value="Chromosome 15"/>
</dbReference>
<organism evidence="2 3">
    <name type="scientific">Adiantum capillus-veneris</name>
    <name type="common">Maidenhair fern</name>
    <dbReference type="NCBI Taxonomy" id="13818"/>
    <lineage>
        <taxon>Eukaryota</taxon>
        <taxon>Viridiplantae</taxon>
        <taxon>Streptophyta</taxon>
        <taxon>Embryophyta</taxon>
        <taxon>Tracheophyta</taxon>
        <taxon>Polypodiopsida</taxon>
        <taxon>Polypodiidae</taxon>
        <taxon>Polypodiales</taxon>
        <taxon>Pteridineae</taxon>
        <taxon>Pteridaceae</taxon>
        <taxon>Vittarioideae</taxon>
        <taxon>Adiantum</taxon>
    </lineage>
</organism>
<sequence length="621" mass="69772">MMQQEQEETTPLQSVRDCFRRLKQEWEGMMQNVDVISSEVLSSLKAQEAALAVEHKEVQSLKLETQNLKNIFFQTTQEQDTKALAERKLANEIKVNIHNQLGEVKELQCCLANQLARMRGSIDKIKTLKQQGSADSSLLCSASRELCNSVSHQPEEQLEFQILLPLEDKDPGVPNFCSGSPTAYPGRLISDTHNKSFTLKDTEATAITSQKVFEHNVSRPKSEVLRSNGNRHSESKVRSTRPLLACRSGPDRVQLDRVSVKTEFDEEAERSLEDGSVQKLLYNAASSAPSVESVTDELDNVLLSERLKMLVQKYLEGRSTKEDDGGPPCVALLEKKKLLGLGRSSVTTKRKWEVPIEVALQEDAPGLLEKLQERGLLEGMTIYGAACEGDWENTDEHFRDLECVAKKVWGVPSGLIKIPKVIHQHASGLGKGPVYCLSCLVSLIDQAKSLRQRNWPVEWGWCRELQAFIFVFDKHNRVVLERPEYANATYFFELVQSLPVNWQVLRLIHVLSVTALGKTALLENRPLEVGYELTEGESKILEGFGWAAGTGLGSFLNFCDRVIHDVKDDDNLEWRQKIGKCLMDGYDRGRIMTPCLPVKFLKGSKTLEFETDIKPGTVLST</sequence>
<evidence type="ECO:0000256" key="1">
    <source>
        <dbReference type="SAM" id="MobiDB-lite"/>
    </source>
</evidence>
<dbReference type="OrthoDB" id="2021147at2759"/>
<dbReference type="EMBL" id="JABFUD020000015">
    <property type="protein sequence ID" value="KAI5069118.1"/>
    <property type="molecule type" value="Genomic_DNA"/>
</dbReference>
<feature type="region of interest" description="Disordered" evidence="1">
    <location>
        <begin position="218"/>
        <end position="240"/>
    </location>
</feature>
<gene>
    <name evidence="2" type="ORF">GOP47_0015419</name>
</gene>
<dbReference type="PANTHER" id="PTHR47871">
    <property type="entry name" value="NAC DOMAIN-CONTAINING PROTEIN 8"/>
    <property type="match status" value="1"/>
</dbReference>
<dbReference type="AlphaFoldDB" id="A0A9D4UJL3"/>
<name>A0A9D4UJL3_ADICA</name>
<keyword evidence="3" id="KW-1185">Reference proteome</keyword>
<evidence type="ECO:0000313" key="2">
    <source>
        <dbReference type="EMBL" id="KAI5069118.1"/>
    </source>
</evidence>